<dbReference type="OrthoDB" id="9804333at2"/>
<evidence type="ECO:0000313" key="3">
    <source>
        <dbReference type="Proteomes" id="UP000029055"/>
    </source>
</evidence>
<dbReference type="GO" id="GO:0035312">
    <property type="term" value="F:5'-3' DNA exonuclease activity"/>
    <property type="evidence" value="ECO:0007669"/>
    <property type="project" value="TreeGrafter"/>
</dbReference>
<gene>
    <name evidence="2" type="ORF">BISU_0623</name>
</gene>
<proteinExistence type="predicted"/>
<dbReference type="EMBL" id="JGZR01000003">
    <property type="protein sequence ID" value="KFJ04615.1"/>
    <property type="molecule type" value="Genomic_DNA"/>
</dbReference>
<dbReference type="InterPro" id="IPR016195">
    <property type="entry name" value="Pol/histidinol_Pase-like"/>
</dbReference>
<evidence type="ECO:0000259" key="1">
    <source>
        <dbReference type="SMART" id="SM00481"/>
    </source>
</evidence>
<reference evidence="2 3" key="1">
    <citation type="submission" date="2014-03" db="EMBL/GenBank/DDBJ databases">
        <title>Genomics of Bifidobacteria.</title>
        <authorList>
            <person name="Ventura M."/>
            <person name="Milani C."/>
            <person name="Lugli G.A."/>
        </authorList>
    </citation>
    <scope>NUCLEOTIDE SEQUENCE [LARGE SCALE GENOMIC DNA]</scope>
    <source>
        <strain evidence="2 3">LMG 11597</strain>
    </source>
</reference>
<dbReference type="SUPFAM" id="SSF89550">
    <property type="entry name" value="PHP domain-like"/>
    <property type="match status" value="1"/>
</dbReference>
<keyword evidence="3" id="KW-1185">Reference proteome</keyword>
<feature type="domain" description="Polymerase/histidinol phosphatase N-terminal" evidence="1">
    <location>
        <begin position="14"/>
        <end position="79"/>
    </location>
</feature>
<dbReference type="InterPro" id="IPR004013">
    <property type="entry name" value="PHP_dom"/>
</dbReference>
<sequence>MTYDDFAGRPRTGWDMHCHTVFSDGTETPEELIRQAKAMQLLGVAITDHDTTSGWVPARRAAQSLGLPLLRGTEITAEFDRTSVHMLAYQYDPNSPHIARMFARTRDGRVRRAKIMVERLSEDFPITWDDVLDQVKEGSRTTIGRPHIADALVAAGIYATRSEAFQGAVSGGSEYYVPTPSPTALEVVEAIREAGGVSVVAHPADTGRNRVLLSDEQIRALVDEGLDGLEVWHRGNAPEQRLRLLALAQRYGLLTTGGSDWHGKGKPNLLGENVTDPETVARIIERGAISPILPPAPEEALSAK</sequence>
<name>A0A087EA14_9BIFI</name>
<dbReference type="STRING" id="77635.BISU_0623"/>
<dbReference type="SMART" id="SM00481">
    <property type="entry name" value="POLIIIAc"/>
    <property type="match status" value="1"/>
</dbReference>
<dbReference type="InterPro" id="IPR003141">
    <property type="entry name" value="Pol/His_phosphatase_N"/>
</dbReference>
<comment type="caution">
    <text evidence="2">The sequence shown here is derived from an EMBL/GenBank/DDBJ whole genome shotgun (WGS) entry which is preliminary data.</text>
</comment>
<dbReference type="RefSeq" id="WP_024462775.1">
    <property type="nucleotide sequence ID" value="NZ_CP062939.1"/>
</dbReference>
<dbReference type="CDD" id="cd07438">
    <property type="entry name" value="PHP_HisPPase_AMP"/>
    <property type="match status" value="1"/>
</dbReference>
<organism evidence="2 3">
    <name type="scientific">Bifidobacterium subtile</name>
    <dbReference type="NCBI Taxonomy" id="77635"/>
    <lineage>
        <taxon>Bacteria</taxon>
        <taxon>Bacillati</taxon>
        <taxon>Actinomycetota</taxon>
        <taxon>Actinomycetes</taxon>
        <taxon>Bifidobacteriales</taxon>
        <taxon>Bifidobacteriaceae</taxon>
        <taxon>Bifidobacterium</taxon>
    </lineage>
</organism>
<dbReference type="GO" id="GO:0004534">
    <property type="term" value="F:5'-3' RNA exonuclease activity"/>
    <property type="evidence" value="ECO:0007669"/>
    <property type="project" value="TreeGrafter"/>
</dbReference>
<dbReference type="Gene3D" id="1.10.150.650">
    <property type="match status" value="1"/>
</dbReference>
<dbReference type="eggNOG" id="COG0613">
    <property type="taxonomic scope" value="Bacteria"/>
</dbReference>
<accession>A0A087EA14</accession>
<dbReference type="InterPro" id="IPR052018">
    <property type="entry name" value="PHP_domain"/>
</dbReference>
<dbReference type="AlphaFoldDB" id="A0A087EA14"/>
<dbReference type="PANTHER" id="PTHR42924:SF3">
    <property type="entry name" value="POLYMERASE_HISTIDINOL PHOSPHATASE N-TERMINAL DOMAIN-CONTAINING PROTEIN"/>
    <property type="match status" value="1"/>
</dbReference>
<dbReference type="PANTHER" id="PTHR42924">
    <property type="entry name" value="EXONUCLEASE"/>
    <property type="match status" value="1"/>
</dbReference>
<dbReference type="Pfam" id="PF02811">
    <property type="entry name" value="PHP"/>
    <property type="match status" value="1"/>
</dbReference>
<dbReference type="Proteomes" id="UP000029055">
    <property type="component" value="Unassembled WGS sequence"/>
</dbReference>
<protein>
    <submittedName>
        <fullName evidence="2">Phosphoesterase</fullName>
    </submittedName>
</protein>
<evidence type="ECO:0000313" key="2">
    <source>
        <dbReference type="EMBL" id="KFJ04615.1"/>
    </source>
</evidence>
<dbReference type="Gene3D" id="3.20.20.140">
    <property type="entry name" value="Metal-dependent hydrolases"/>
    <property type="match status" value="1"/>
</dbReference>